<feature type="domain" description="Aldehyde oxidase/xanthine dehydrogenase second molybdopterin binding" evidence="3">
    <location>
        <begin position="199"/>
        <end position="328"/>
    </location>
</feature>
<dbReference type="InterPro" id="IPR016208">
    <property type="entry name" value="Ald_Oxase/xanthine_DH-like"/>
</dbReference>
<gene>
    <name evidence="4" type="primary">mop_6</name>
    <name evidence="4" type="ORF">Psch_04160</name>
</gene>
<accession>A0A4Y7R6P2</accession>
<dbReference type="EC" id="1.2.99.7" evidence="4"/>
<dbReference type="Gene3D" id="3.30.365.10">
    <property type="entry name" value="Aldehyde oxidase/xanthine dehydrogenase, molybdopterin binding domain"/>
    <property type="match status" value="3"/>
</dbReference>
<dbReference type="InterPro" id="IPR037165">
    <property type="entry name" value="AldOxase/xan_DH_Mopterin-bd_sf"/>
</dbReference>
<evidence type="ECO:0000259" key="2">
    <source>
        <dbReference type="Pfam" id="PF02738"/>
    </source>
</evidence>
<dbReference type="InterPro" id="IPR008274">
    <property type="entry name" value="AldOxase/xan_DH_MoCoBD1"/>
</dbReference>
<dbReference type="Pfam" id="PF02738">
    <property type="entry name" value="MoCoBD_1"/>
    <property type="match status" value="1"/>
</dbReference>
<dbReference type="PANTHER" id="PTHR11908">
    <property type="entry name" value="XANTHINE DEHYDROGENASE"/>
    <property type="match status" value="1"/>
</dbReference>
<comment type="caution">
    <text evidence="4">The sequence shown here is derived from an EMBL/GenBank/DDBJ whole genome shotgun (WGS) entry which is preliminary data.</text>
</comment>
<dbReference type="RefSeq" id="WP_206663805.1">
    <property type="nucleotide sequence ID" value="NZ_QFGA01000004.1"/>
</dbReference>
<evidence type="ECO:0000313" key="5">
    <source>
        <dbReference type="Proteomes" id="UP000298324"/>
    </source>
</evidence>
<keyword evidence="5" id="KW-1185">Reference proteome</keyword>
<dbReference type="PANTHER" id="PTHR11908:SF132">
    <property type="entry name" value="ALDEHYDE OXIDASE 1-RELATED"/>
    <property type="match status" value="1"/>
</dbReference>
<dbReference type="GO" id="GO:0005506">
    <property type="term" value="F:iron ion binding"/>
    <property type="evidence" value="ECO:0007669"/>
    <property type="project" value="InterPro"/>
</dbReference>
<evidence type="ECO:0000256" key="1">
    <source>
        <dbReference type="ARBA" id="ARBA00022505"/>
    </source>
</evidence>
<evidence type="ECO:0000259" key="3">
    <source>
        <dbReference type="Pfam" id="PF20256"/>
    </source>
</evidence>
<dbReference type="GO" id="GO:0033727">
    <property type="term" value="F:aldehyde dehydrogenase (FAD-independent) activity"/>
    <property type="evidence" value="ECO:0007669"/>
    <property type="project" value="UniProtKB-EC"/>
</dbReference>
<reference evidence="4 5" key="1">
    <citation type="journal article" date="2018" name="Environ. Microbiol.">
        <title>Novel energy conservation strategies and behaviour of Pelotomaculum schinkii driving syntrophic propionate catabolism.</title>
        <authorList>
            <person name="Hidalgo-Ahumada C.A.P."/>
            <person name="Nobu M.K."/>
            <person name="Narihiro T."/>
            <person name="Tamaki H."/>
            <person name="Liu W.T."/>
            <person name="Kamagata Y."/>
            <person name="Stams A.J.M."/>
            <person name="Imachi H."/>
            <person name="Sousa D.Z."/>
        </authorList>
    </citation>
    <scope>NUCLEOTIDE SEQUENCE [LARGE SCALE GENOMIC DNA]</scope>
    <source>
        <strain evidence="4 5">HH</strain>
    </source>
</reference>
<evidence type="ECO:0000313" key="4">
    <source>
        <dbReference type="EMBL" id="TEB04433.1"/>
    </source>
</evidence>
<dbReference type="SUPFAM" id="SSF56003">
    <property type="entry name" value="Molybdenum cofactor-binding domain"/>
    <property type="match status" value="1"/>
</dbReference>
<keyword evidence="4" id="KW-0560">Oxidoreductase</keyword>
<dbReference type="Proteomes" id="UP000298324">
    <property type="component" value="Unassembled WGS sequence"/>
</dbReference>
<sequence length="391" mass="43030">MSAQALGVEPSKIRAIENPVGASFGAKMSTHTEALLLAALMATDRPVCLRFDFAEQMYFSGKRAACYFNVKMAADKNGKLLAMEEDFLYGHGAYHKATSDPLMEKSLRFAGAGYHIPSIRGIGRMTATNQAYGTAFRAFGAPQVMFATESCMDMLAEKVGMDPLEFRYINAYRPGSTMPSGCELDVHPLPKLIEMMRPKYKAAMERAKKESTPEKRRGVEVSLGVYDSSFGYNDVAHIDFELNPDGTVTHYSGWPDQGQGADAGALVLAHEALKPLGLKPEQIRLFMNDTAVTPYTGPAAGSHSHFMAGKATIDGANKLMNAMCKPDGTFRTYEEMVKENIPTKYRGFASTADCSTPIDLNTMQGGQTRLILMASSWLKWKSIQRQEKQKY</sequence>
<dbReference type="InterPro" id="IPR046867">
    <property type="entry name" value="AldOxase/xan_DH_MoCoBD2"/>
</dbReference>
<dbReference type="Pfam" id="PF20256">
    <property type="entry name" value="MoCoBD_2"/>
    <property type="match status" value="1"/>
</dbReference>
<proteinExistence type="predicted"/>
<dbReference type="AlphaFoldDB" id="A0A4Y7R6P2"/>
<organism evidence="4 5">
    <name type="scientific">Pelotomaculum schinkii</name>
    <dbReference type="NCBI Taxonomy" id="78350"/>
    <lineage>
        <taxon>Bacteria</taxon>
        <taxon>Bacillati</taxon>
        <taxon>Bacillota</taxon>
        <taxon>Clostridia</taxon>
        <taxon>Eubacteriales</taxon>
        <taxon>Desulfotomaculaceae</taxon>
        <taxon>Pelotomaculum</taxon>
    </lineage>
</organism>
<dbReference type="EMBL" id="QFGA01000004">
    <property type="protein sequence ID" value="TEB04433.1"/>
    <property type="molecule type" value="Genomic_DNA"/>
</dbReference>
<protein>
    <submittedName>
        <fullName evidence="4">Aldehyde oxidoreductase</fullName>
        <ecNumber evidence="4">1.2.99.7</ecNumber>
    </submittedName>
</protein>
<feature type="domain" description="Aldehyde oxidase/xanthine dehydrogenase first molybdopterin binding" evidence="2">
    <location>
        <begin position="2"/>
        <end position="171"/>
    </location>
</feature>
<keyword evidence="1" id="KW-0500">Molybdenum</keyword>
<name>A0A4Y7R6P2_9FIRM</name>